<organism evidence="2 3">
    <name type="scientific">Trichoglossum hirsutum</name>
    <dbReference type="NCBI Taxonomy" id="265104"/>
    <lineage>
        <taxon>Eukaryota</taxon>
        <taxon>Fungi</taxon>
        <taxon>Dikarya</taxon>
        <taxon>Ascomycota</taxon>
        <taxon>Pezizomycotina</taxon>
        <taxon>Geoglossomycetes</taxon>
        <taxon>Geoglossales</taxon>
        <taxon>Geoglossaceae</taxon>
        <taxon>Trichoglossum</taxon>
    </lineage>
</organism>
<evidence type="ECO:0000313" key="2">
    <source>
        <dbReference type="EMBL" id="KAH0551375.1"/>
    </source>
</evidence>
<feature type="non-terminal residue" evidence="2">
    <location>
        <position position="141"/>
    </location>
</feature>
<dbReference type="AlphaFoldDB" id="A0A9P8IFV2"/>
<sequence>MSIAEAPPMAIMLDGENPPGLYTPAQPKKPKPQQAPQEVVDSFWTAFKTQTPGKVFTVLPDNYYVKEAAAARPIGAVSGTTTTRSFEQAADACREKVQKISKECRRVNQKYRDTHFDVEYDLRASVPGNRFCLDGLNENIE</sequence>
<comment type="caution">
    <text evidence="2">The sequence shown here is derived from an EMBL/GenBank/DDBJ whole genome shotgun (WGS) entry which is preliminary data.</text>
</comment>
<keyword evidence="3" id="KW-1185">Reference proteome</keyword>
<dbReference type="Proteomes" id="UP000750711">
    <property type="component" value="Unassembled WGS sequence"/>
</dbReference>
<name>A0A9P8IFV2_9PEZI</name>
<dbReference type="EMBL" id="JAGHQM010002076">
    <property type="protein sequence ID" value="KAH0551375.1"/>
    <property type="molecule type" value="Genomic_DNA"/>
</dbReference>
<evidence type="ECO:0000256" key="1">
    <source>
        <dbReference type="SAM" id="MobiDB-lite"/>
    </source>
</evidence>
<gene>
    <name evidence="2" type="ORF">GP486_007411</name>
</gene>
<proteinExistence type="predicted"/>
<feature type="region of interest" description="Disordered" evidence="1">
    <location>
        <begin position="1"/>
        <end position="37"/>
    </location>
</feature>
<accession>A0A9P8IFV2</accession>
<reference evidence="2" key="1">
    <citation type="submission" date="2021-03" db="EMBL/GenBank/DDBJ databases">
        <title>Comparative genomics and phylogenomic investigation of the class Geoglossomycetes provide insights into ecological specialization and systematics.</title>
        <authorList>
            <person name="Melie T."/>
            <person name="Pirro S."/>
            <person name="Miller A.N."/>
            <person name="Quandt A."/>
        </authorList>
    </citation>
    <scope>NUCLEOTIDE SEQUENCE</scope>
    <source>
        <strain evidence="2">CAQ_001_2017</strain>
    </source>
</reference>
<protein>
    <submittedName>
        <fullName evidence="2">Uncharacterized protein</fullName>
    </submittedName>
</protein>
<evidence type="ECO:0000313" key="3">
    <source>
        <dbReference type="Proteomes" id="UP000750711"/>
    </source>
</evidence>